<protein>
    <recommendedName>
        <fullName evidence="2">HMG box domain-containing protein</fullName>
    </recommendedName>
</protein>
<evidence type="ECO:0000256" key="1">
    <source>
        <dbReference type="SAM" id="MobiDB-lite"/>
    </source>
</evidence>
<dbReference type="EMBL" id="JAIQCJ010002084">
    <property type="protein sequence ID" value="KAJ8783480.1"/>
    <property type="molecule type" value="Genomic_DNA"/>
</dbReference>
<dbReference type="InterPro" id="IPR009071">
    <property type="entry name" value="HMG_box_dom"/>
</dbReference>
<organism evidence="3 4">
    <name type="scientific">Eschrichtius robustus</name>
    <name type="common">California gray whale</name>
    <name type="synonym">Eschrichtius gibbosus</name>
    <dbReference type="NCBI Taxonomy" id="9764"/>
    <lineage>
        <taxon>Eukaryota</taxon>
        <taxon>Metazoa</taxon>
        <taxon>Chordata</taxon>
        <taxon>Craniata</taxon>
        <taxon>Vertebrata</taxon>
        <taxon>Euteleostomi</taxon>
        <taxon>Mammalia</taxon>
        <taxon>Eutheria</taxon>
        <taxon>Laurasiatheria</taxon>
        <taxon>Artiodactyla</taxon>
        <taxon>Whippomorpha</taxon>
        <taxon>Cetacea</taxon>
        <taxon>Mysticeti</taxon>
        <taxon>Eschrichtiidae</taxon>
        <taxon>Eschrichtius</taxon>
    </lineage>
</organism>
<feature type="compositionally biased region" description="Low complexity" evidence="1">
    <location>
        <begin position="151"/>
        <end position="170"/>
    </location>
</feature>
<dbReference type="InterPro" id="IPR036910">
    <property type="entry name" value="HMG_box_dom_sf"/>
</dbReference>
<sequence>MCPQVVAEHPDASAEEIEELLGSQWNMLNEKQKARYHTKFALVAPSPSEEDSGNLNGKKRNHTKRTQDPIEDAEVEDAPRKRLRTDRHSLRKRETFTDKTSRTGSCKAIEAASSLKSQAGFKLYFINQTYLTATKHLSDACKPLKKRHRAPAAASASLAFSKSSSPSASLTENEVKS</sequence>
<dbReference type="SUPFAM" id="SSF47095">
    <property type="entry name" value="HMG-box"/>
    <property type="match status" value="1"/>
</dbReference>
<reference evidence="3 4" key="1">
    <citation type="submission" date="2022-11" db="EMBL/GenBank/DDBJ databases">
        <title>Whole genome sequence of Eschrichtius robustus ER-17-0199.</title>
        <authorList>
            <person name="Bruniche-Olsen A."/>
            <person name="Black A.N."/>
            <person name="Fields C.J."/>
            <person name="Walden K."/>
            <person name="Dewoody J.A."/>
        </authorList>
    </citation>
    <scope>NUCLEOTIDE SEQUENCE [LARGE SCALE GENOMIC DNA]</scope>
    <source>
        <strain evidence="3">ER-17-0199</strain>
        <tissue evidence="3">Blubber</tissue>
    </source>
</reference>
<feature type="domain" description="HMG box" evidence="2">
    <location>
        <begin position="3"/>
        <end position="40"/>
    </location>
</feature>
<gene>
    <name evidence="3" type="ORF">J1605_009185</name>
</gene>
<dbReference type="Proteomes" id="UP001159641">
    <property type="component" value="Unassembled WGS sequence"/>
</dbReference>
<feature type="region of interest" description="Disordered" evidence="1">
    <location>
        <begin position="142"/>
        <end position="177"/>
    </location>
</feature>
<comment type="caution">
    <text evidence="3">The sequence shown here is derived from an EMBL/GenBank/DDBJ whole genome shotgun (WGS) entry which is preliminary data.</text>
</comment>
<dbReference type="Pfam" id="PF00505">
    <property type="entry name" value="HMG_box"/>
    <property type="match status" value="1"/>
</dbReference>
<evidence type="ECO:0000313" key="3">
    <source>
        <dbReference type="EMBL" id="KAJ8783480.1"/>
    </source>
</evidence>
<dbReference type="AlphaFoldDB" id="A0AB34GYD1"/>
<feature type="compositionally biased region" description="Basic and acidic residues" evidence="1">
    <location>
        <begin position="86"/>
        <end position="101"/>
    </location>
</feature>
<feature type="region of interest" description="Disordered" evidence="1">
    <location>
        <begin position="43"/>
        <end position="103"/>
    </location>
</feature>
<dbReference type="Gene3D" id="1.10.30.10">
    <property type="entry name" value="High mobility group box domain"/>
    <property type="match status" value="1"/>
</dbReference>
<accession>A0AB34GYD1</accession>
<name>A0AB34GYD1_ESCRO</name>
<evidence type="ECO:0000313" key="4">
    <source>
        <dbReference type="Proteomes" id="UP001159641"/>
    </source>
</evidence>
<keyword evidence="4" id="KW-1185">Reference proteome</keyword>
<evidence type="ECO:0000259" key="2">
    <source>
        <dbReference type="Pfam" id="PF00505"/>
    </source>
</evidence>
<proteinExistence type="predicted"/>